<evidence type="ECO:0000256" key="3">
    <source>
        <dbReference type="ARBA" id="ARBA00022723"/>
    </source>
</evidence>
<proteinExistence type="inferred from homology"/>
<sequence length="493" mass="55064">MMPRLWLDSQAATSAAVLLGLATLLFAISLYRRWQRLAHIPGPLLASLTNFWAAIKIWRGEMYHEFIQDLHAKYGPVVRFGPNRVSFSQPEAVAEIYGTNHVYPKAASYGPMIVLANGQEIASIITLRDEKRVSEVKRHISAGFSHSTWLQQEDQINSTINILLEQLSSRAGTTVPLNTWLSFWSFDTLTNLAFSDTRGFLESGKDLDSIFPSSRARFAHWRTWSALPWLETLLYKNKYAQTSQKTSNPLATLAMQRIKERKSGEKNATGRDLLGRYLAASQQAPDVIAPKDVLALTISTIHAGSETTALFSSFLLTHLLKEHQVLAKLEDELQNASVAVPPAFNEIDKLPYLDAVIHEGLRLQTNPNCTERTVSPHNADICGTVIPAGTDVSISEVLTARDKTLYGSDAESFRPERWLDVDKARKAEMIRAAFAFAYGRRVCTGQHLAMIEVKKLIASLIISFKFKPVDVGMRGYDGALRLIKLDVRLTPKN</sequence>
<evidence type="ECO:0000256" key="4">
    <source>
        <dbReference type="ARBA" id="ARBA00023004"/>
    </source>
</evidence>
<organism evidence="6 7">
    <name type="scientific">Pseudocercospora fuligena</name>
    <dbReference type="NCBI Taxonomy" id="685502"/>
    <lineage>
        <taxon>Eukaryota</taxon>
        <taxon>Fungi</taxon>
        <taxon>Dikarya</taxon>
        <taxon>Ascomycota</taxon>
        <taxon>Pezizomycotina</taxon>
        <taxon>Dothideomycetes</taxon>
        <taxon>Dothideomycetidae</taxon>
        <taxon>Mycosphaerellales</taxon>
        <taxon>Mycosphaerellaceae</taxon>
        <taxon>Pseudocercospora</taxon>
    </lineage>
</organism>
<dbReference type="PANTHER" id="PTHR24305:SF166">
    <property type="entry name" value="CYTOCHROME P450 12A4, MITOCHONDRIAL-RELATED"/>
    <property type="match status" value="1"/>
</dbReference>
<dbReference type="EMBL" id="JABCIY010000027">
    <property type="protein sequence ID" value="KAF7196264.1"/>
    <property type="molecule type" value="Genomic_DNA"/>
</dbReference>
<dbReference type="GO" id="GO:0005506">
    <property type="term" value="F:iron ion binding"/>
    <property type="evidence" value="ECO:0007669"/>
    <property type="project" value="InterPro"/>
</dbReference>
<protein>
    <submittedName>
        <fullName evidence="6">Cytochrome P450 monooxygenase</fullName>
    </submittedName>
</protein>
<keyword evidence="6" id="KW-0560">Oxidoreductase</keyword>
<dbReference type="AlphaFoldDB" id="A0A8H6RS85"/>
<gene>
    <name evidence="6" type="ORF">HII31_02331</name>
</gene>
<evidence type="ECO:0000313" key="7">
    <source>
        <dbReference type="Proteomes" id="UP000660729"/>
    </source>
</evidence>
<keyword evidence="3 5" id="KW-0479">Metal-binding</keyword>
<comment type="similarity">
    <text evidence="2">Belongs to the cytochrome P450 family.</text>
</comment>
<evidence type="ECO:0000313" key="6">
    <source>
        <dbReference type="EMBL" id="KAF7196264.1"/>
    </source>
</evidence>
<reference evidence="6" key="1">
    <citation type="submission" date="2020-04" db="EMBL/GenBank/DDBJ databases">
        <title>Draft genome resource of the tomato pathogen Pseudocercospora fuligena.</title>
        <authorList>
            <person name="Zaccaron A."/>
        </authorList>
    </citation>
    <scope>NUCLEOTIDE SEQUENCE</scope>
    <source>
        <strain evidence="6">PF001</strain>
    </source>
</reference>
<keyword evidence="5" id="KW-0349">Heme</keyword>
<evidence type="ECO:0000256" key="5">
    <source>
        <dbReference type="PIRSR" id="PIRSR602403-1"/>
    </source>
</evidence>
<comment type="caution">
    <text evidence="6">The sequence shown here is derived from an EMBL/GenBank/DDBJ whole genome shotgun (WGS) entry which is preliminary data.</text>
</comment>
<dbReference type="OrthoDB" id="3934656at2759"/>
<dbReference type="Proteomes" id="UP000660729">
    <property type="component" value="Unassembled WGS sequence"/>
</dbReference>
<keyword evidence="6" id="KW-0503">Monooxygenase</keyword>
<dbReference type="InterPro" id="IPR050121">
    <property type="entry name" value="Cytochrome_P450_monoxygenase"/>
</dbReference>
<dbReference type="InterPro" id="IPR001128">
    <property type="entry name" value="Cyt_P450"/>
</dbReference>
<accession>A0A8H6RS85</accession>
<feature type="binding site" description="axial binding residue" evidence="5">
    <location>
        <position position="443"/>
    </location>
    <ligand>
        <name>heme</name>
        <dbReference type="ChEBI" id="CHEBI:30413"/>
    </ligand>
    <ligandPart>
        <name>Fe</name>
        <dbReference type="ChEBI" id="CHEBI:18248"/>
    </ligandPart>
</feature>
<dbReference type="PRINTS" id="PR00385">
    <property type="entry name" value="P450"/>
</dbReference>
<evidence type="ECO:0000256" key="2">
    <source>
        <dbReference type="ARBA" id="ARBA00010617"/>
    </source>
</evidence>
<keyword evidence="4 5" id="KW-0408">Iron</keyword>
<dbReference type="InterPro" id="IPR002403">
    <property type="entry name" value="Cyt_P450_E_grp-IV"/>
</dbReference>
<dbReference type="PANTHER" id="PTHR24305">
    <property type="entry name" value="CYTOCHROME P450"/>
    <property type="match status" value="1"/>
</dbReference>
<dbReference type="SUPFAM" id="SSF48264">
    <property type="entry name" value="Cytochrome P450"/>
    <property type="match status" value="1"/>
</dbReference>
<dbReference type="Pfam" id="PF00067">
    <property type="entry name" value="p450"/>
    <property type="match status" value="1"/>
</dbReference>
<name>A0A8H6RS85_9PEZI</name>
<comment type="cofactor">
    <cofactor evidence="1 5">
        <name>heme</name>
        <dbReference type="ChEBI" id="CHEBI:30413"/>
    </cofactor>
</comment>
<dbReference type="Gene3D" id="1.10.630.10">
    <property type="entry name" value="Cytochrome P450"/>
    <property type="match status" value="1"/>
</dbReference>
<evidence type="ECO:0000256" key="1">
    <source>
        <dbReference type="ARBA" id="ARBA00001971"/>
    </source>
</evidence>
<dbReference type="GO" id="GO:0016705">
    <property type="term" value="F:oxidoreductase activity, acting on paired donors, with incorporation or reduction of molecular oxygen"/>
    <property type="evidence" value="ECO:0007669"/>
    <property type="project" value="InterPro"/>
</dbReference>
<dbReference type="PRINTS" id="PR00465">
    <property type="entry name" value="EP450IV"/>
</dbReference>
<keyword evidence="7" id="KW-1185">Reference proteome</keyword>
<dbReference type="InterPro" id="IPR036396">
    <property type="entry name" value="Cyt_P450_sf"/>
</dbReference>
<dbReference type="GO" id="GO:0004497">
    <property type="term" value="F:monooxygenase activity"/>
    <property type="evidence" value="ECO:0007669"/>
    <property type="project" value="UniProtKB-KW"/>
</dbReference>
<dbReference type="GO" id="GO:0020037">
    <property type="term" value="F:heme binding"/>
    <property type="evidence" value="ECO:0007669"/>
    <property type="project" value="InterPro"/>
</dbReference>